<dbReference type="Proteomes" id="UP001501337">
    <property type="component" value="Unassembled WGS sequence"/>
</dbReference>
<evidence type="ECO:0000256" key="1">
    <source>
        <dbReference type="ARBA" id="ARBA00022723"/>
    </source>
</evidence>
<evidence type="ECO:0000256" key="2">
    <source>
        <dbReference type="ARBA" id="ARBA00022833"/>
    </source>
</evidence>
<reference evidence="5" key="1">
    <citation type="journal article" date="2019" name="Int. J. Syst. Evol. Microbiol.">
        <title>The Global Catalogue of Microorganisms (GCM) 10K type strain sequencing project: providing services to taxonomists for standard genome sequencing and annotation.</title>
        <authorList>
            <consortium name="The Broad Institute Genomics Platform"/>
            <consortium name="The Broad Institute Genome Sequencing Center for Infectious Disease"/>
            <person name="Wu L."/>
            <person name="Ma J."/>
        </authorList>
    </citation>
    <scope>NUCLEOTIDE SEQUENCE [LARGE SCALE GENOMIC DNA]</scope>
    <source>
        <strain evidence="5">JCM 17555</strain>
    </source>
</reference>
<name>A0ABP7NSC0_9GAMM</name>
<proteinExistence type="predicted"/>
<dbReference type="PANTHER" id="PTHR11079">
    <property type="entry name" value="CYTOSINE DEAMINASE FAMILY MEMBER"/>
    <property type="match status" value="1"/>
</dbReference>
<dbReference type="RefSeq" id="WP_344803965.1">
    <property type="nucleotide sequence ID" value="NZ_BAABBO010000002.1"/>
</dbReference>
<gene>
    <name evidence="4" type="ORF">GCM10022278_10060</name>
</gene>
<dbReference type="PROSITE" id="PS51747">
    <property type="entry name" value="CYT_DCMP_DEAMINASES_2"/>
    <property type="match status" value="1"/>
</dbReference>
<dbReference type="InterPro" id="IPR016192">
    <property type="entry name" value="APOBEC/CMP_deaminase_Zn-bd"/>
</dbReference>
<evidence type="ECO:0000313" key="5">
    <source>
        <dbReference type="Proteomes" id="UP001501337"/>
    </source>
</evidence>
<keyword evidence="2" id="KW-0862">Zinc</keyword>
<dbReference type="InterPro" id="IPR002125">
    <property type="entry name" value="CMP_dCMP_dom"/>
</dbReference>
<accession>A0ABP7NSC0</accession>
<sequence length="165" mass="18009">MYEQRFMDRVIELSREAVERPGTQPFGALVVRDGEVVGEGLNHALAHNDPTAHGEVEAIRNACQRLQQPRLDGCVMYAIGEPCPMCTVALRLAGIAHLYYGATHADASEAFAPLADTAFRDIGVEGLRVEAGKPIEERVLPASQHDRQACAEVYNEWAGHQASQS</sequence>
<dbReference type="EMBL" id="BAABBO010000002">
    <property type="protein sequence ID" value="GAA3953127.1"/>
    <property type="molecule type" value="Genomic_DNA"/>
</dbReference>
<keyword evidence="5" id="KW-1185">Reference proteome</keyword>
<dbReference type="Gene3D" id="3.40.140.10">
    <property type="entry name" value="Cytidine Deaminase, domain 2"/>
    <property type="match status" value="1"/>
</dbReference>
<dbReference type="InterPro" id="IPR016193">
    <property type="entry name" value="Cytidine_deaminase-like"/>
</dbReference>
<dbReference type="Pfam" id="PF00383">
    <property type="entry name" value="dCMP_cyt_deam_1"/>
    <property type="match status" value="1"/>
</dbReference>
<dbReference type="PROSITE" id="PS00903">
    <property type="entry name" value="CYT_DCMP_DEAMINASES_1"/>
    <property type="match status" value="1"/>
</dbReference>
<protein>
    <submittedName>
        <fullName evidence="4">Nucleoside deaminase</fullName>
    </submittedName>
</protein>
<dbReference type="PANTHER" id="PTHR11079:SF161">
    <property type="entry name" value="CMP_DCMP-TYPE DEAMINASE DOMAIN-CONTAINING PROTEIN"/>
    <property type="match status" value="1"/>
</dbReference>
<keyword evidence="1" id="KW-0479">Metal-binding</keyword>
<evidence type="ECO:0000313" key="4">
    <source>
        <dbReference type="EMBL" id="GAA3953127.1"/>
    </source>
</evidence>
<dbReference type="CDD" id="cd01285">
    <property type="entry name" value="nucleoside_deaminase"/>
    <property type="match status" value="1"/>
</dbReference>
<dbReference type="SUPFAM" id="SSF53927">
    <property type="entry name" value="Cytidine deaminase-like"/>
    <property type="match status" value="1"/>
</dbReference>
<evidence type="ECO:0000259" key="3">
    <source>
        <dbReference type="PROSITE" id="PS51747"/>
    </source>
</evidence>
<organism evidence="4 5">
    <name type="scientific">Allohahella marinimesophila</name>
    <dbReference type="NCBI Taxonomy" id="1054972"/>
    <lineage>
        <taxon>Bacteria</taxon>
        <taxon>Pseudomonadati</taxon>
        <taxon>Pseudomonadota</taxon>
        <taxon>Gammaproteobacteria</taxon>
        <taxon>Oceanospirillales</taxon>
        <taxon>Hahellaceae</taxon>
        <taxon>Allohahella</taxon>
    </lineage>
</organism>
<feature type="domain" description="CMP/dCMP-type deaminase" evidence="3">
    <location>
        <begin position="1"/>
        <end position="114"/>
    </location>
</feature>
<comment type="caution">
    <text evidence="4">The sequence shown here is derived from an EMBL/GenBank/DDBJ whole genome shotgun (WGS) entry which is preliminary data.</text>
</comment>